<evidence type="ECO:0000256" key="3">
    <source>
        <dbReference type="ARBA" id="ARBA00022808"/>
    </source>
</evidence>
<dbReference type="Proteomes" id="UP001595377">
    <property type="component" value="Unassembled WGS sequence"/>
</dbReference>
<dbReference type="HAMAP" id="MF_00229">
    <property type="entry name" value="His_ammonia_lyase"/>
    <property type="match status" value="1"/>
</dbReference>
<evidence type="ECO:0000256" key="6">
    <source>
        <dbReference type="HAMAP-Rule" id="MF_00229"/>
    </source>
</evidence>
<evidence type="ECO:0000256" key="4">
    <source>
        <dbReference type="ARBA" id="ARBA00023239"/>
    </source>
</evidence>
<dbReference type="InterPro" id="IPR022313">
    <property type="entry name" value="Phe/His_NH3-lyase_AS"/>
</dbReference>
<reference evidence="11" key="1">
    <citation type="journal article" date="2019" name="Int. J. Syst. Evol. Microbiol.">
        <title>The Global Catalogue of Microorganisms (GCM) 10K type strain sequencing project: providing services to taxonomists for standard genome sequencing and annotation.</title>
        <authorList>
            <consortium name="The Broad Institute Genomics Platform"/>
            <consortium name="The Broad Institute Genome Sequencing Center for Infectious Disease"/>
            <person name="Wu L."/>
            <person name="Ma J."/>
        </authorList>
    </citation>
    <scope>NUCLEOTIDE SEQUENCE [LARGE SCALE GENOMIC DNA]</scope>
    <source>
        <strain evidence="11">KCTC 52677</strain>
    </source>
</reference>
<comment type="PTM">
    <text evidence="6">Contains an active site 4-methylidene-imidazol-5-one (MIO), which is formed autocatalytically by cyclization and dehydration of residues Ala-Ser-Gly.</text>
</comment>
<evidence type="ECO:0000256" key="5">
    <source>
        <dbReference type="ARBA" id="ARBA00049269"/>
    </source>
</evidence>
<dbReference type="InterPro" id="IPR008948">
    <property type="entry name" value="L-Aspartase-like"/>
</dbReference>
<evidence type="ECO:0000256" key="1">
    <source>
        <dbReference type="ARBA" id="ARBA00005113"/>
    </source>
</evidence>
<keyword evidence="11" id="KW-1185">Reference proteome</keyword>
<dbReference type="NCBIfam" id="NF006871">
    <property type="entry name" value="PRK09367.1"/>
    <property type="match status" value="1"/>
</dbReference>
<keyword evidence="4 6" id="KW-0456">Lyase</keyword>
<accession>A0ABV7DAI1</accession>
<dbReference type="InterPro" id="IPR005921">
    <property type="entry name" value="HutH"/>
</dbReference>
<dbReference type="EC" id="4.3.1.3" evidence="2 6"/>
<name>A0ABV7DAI1_9HYPH</name>
<gene>
    <name evidence="6 10" type="primary">hutH</name>
    <name evidence="10" type="ORF">ACFOHH_02025</name>
</gene>
<comment type="caution">
    <text evidence="10">The sequence shown here is derived from an EMBL/GenBank/DDBJ whole genome shotgun (WGS) entry which is preliminary data.</text>
</comment>
<sequence>MTITLHPGAVPLATLETLYRTGAAARLDPSFHAGIARAAARIAEIAGGDQPVYGINTGFGKLASIRIAPADVATLQRNLILSHCCGVGKPLGAEIVRLVMVLKLISLGRGASGVRLAVVRLIEDMLEKGVVPVVPEQGSVGASGDLAPLAHMTAAMIGEGEAFYAGERMSARAALEKAGLSPVVLAAKEGLALINGTQVSTALALAGLFRAHRAAQAALVTGALSTDAAMGSSAPFHPDIHTLRGHKGQIDAAAALRALLAGSVIRESHITGDERVQDPYCIRCQPQVDGACLDLLRAAARTLVTEANAVTDNPLVLSDDTVVSGGNFHAEPVAFAADQIAIATCEIGAIAQRRIALLVDPALSYGLPAFLAKKPGLNSGLMIAEVTSAALMSENKQMAHPASVDSTPTSANQEDHVSMACHGARRLLRMTANLAAIIGIEALTAAQGVELRAPLVTSPELQKAVAALRAVVPALEEDRYMAGDLDAASRLVSSGTLTAVISDGILPRLEE</sequence>
<comment type="catalytic activity">
    <reaction evidence="5 6 8">
        <text>L-histidine = trans-urocanate + NH4(+)</text>
        <dbReference type="Rhea" id="RHEA:21232"/>
        <dbReference type="ChEBI" id="CHEBI:17771"/>
        <dbReference type="ChEBI" id="CHEBI:28938"/>
        <dbReference type="ChEBI" id="CHEBI:57595"/>
        <dbReference type="EC" id="4.3.1.3"/>
    </reaction>
</comment>
<dbReference type="InterPro" id="IPR001106">
    <property type="entry name" value="Aromatic_Lyase"/>
</dbReference>
<dbReference type="GO" id="GO:0004397">
    <property type="term" value="F:histidine ammonia-lyase activity"/>
    <property type="evidence" value="ECO:0007669"/>
    <property type="project" value="UniProtKB-EC"/>
</dbReference>
<dbReference type="PROSITE" id="PS00488">
    <property type="entry name" value="PAL_HISTIDASE"/>
    <property type="match status" value="1"/>
</dbReference>
<dbReference type="EMBL" id="JBHRSP010000002">
    <property type="protein sequence ID" value="MFC3071879.1"/>
    <property type="molecule type" value="Genomic_DNA"/>
</dbReference>
<dbReference type="InterPro" id="IPR024083">
    <property type="entry name" value="Fumarase/histidase_N"/>
</dbReference>
<dbReference type="Gene3D" id="1.20.200.10">
    <property type="entry name" value="Fumarase/aspartase (Central domain)"/>
    <property type="match status" value="1"/>
</dbReference>
<dbReference type="CDD" id="cd00332">
    <property type="entry name" value="PAL-HAL"/>
    <property type="match status" value="1"/>
</dbReference>
<evidence type="ECO:0000313" key="11">
    <source>
        <dbReference type="Proteomes" id="UP001595377"/>
    </source>
</evidence>
<keyword evidence="3 6" id="KW-0369">Histidine metabolism</keyword>
<organism evidence="10 11">
    <name type="scientific">Shinella pollutisoli</name>
    <dbReference type="NCBI Taxonomy" id="2250594"/>
    <lineage>
        <taxon>Bacteria</taxon>
        <taxon>Pseudomonadati</taxon>
        <taxon>Pseudomonadota</taxon>
        <taxon>Alphaproteobacteria</taxon>
        <taxon>Hyphomicrobiales</taxon>
        <taxon>Rhizobiaceae</taxon>
        <taxon>Shinella</taxon>
    </lineage>
</organism>
<dbReference type="NCBIfam" id="TIGR01225">
    <property type="entry name" value="hutH"/>
    <property type="match status" value="1"/>
</dbReference>
<dbReference type="PANTHER" id="PTHR10362">
    <property type="entry name" value="HISTIDINE AMMONIA-LYASE"/>
    <property type="match status" value="1"/>
</dbReference>
<evidence type="ECO:0000313" key="10">
    <source>
        <dbReference type="EMBL" id="MFC3071879.1"/>
    </source>
</evidence>
<feature type="cross-link" description="5-imidazolinone (Ala-Gly)" evidence="6">
    <location>
        <begin position="142"/>
        <end position="144"/>
    </location>
</feature>
<evidence type="ECO:0000256" key="7">
    <source>
        <dbReference type="RuleBase" id="RU003954"/>
    </source>
</evidence>
<evidence type="ECO:0000256" key="9">
    <source>
        <dbReference type="RuleBase" id="RU004480"/>
    </source>
</evidence>
<protein>
    <recommendedName>
        <fullName evidence="2 6">Histidine ammonia-lyase</fullName>
        <shortName evidence="6">Histidase</shortName>
        <ecNumber evidence="2 6">4.3.1.3</ecNumber>
    </recommendedName>
</protein>
<proteinExistence type="inferred from homology"/>
<comment type="subcellular location">
    <subcellularLocation>
        <location evidence="6 9">Cytoplasm</location>
    </subcellularLocation>
</comment>
<comment type="pathway">
    <text evidence="1 6 8">Amino-acid degradation; L-histidine degradation into L-glutamate; N-formimidoyl-L-glutamate from L-histidine: step 1/3.</text>
</comment>
<evidence type="ECO:0000256" key="2">
    <source>
        <dbReference type="ARBA" id="ARBA00012994"/>
    </source>
</evidence>
<keyword evidence="6" id="KW-0963">Cytoplasm</keyword>
<feature type="modified residue" description="2,3-didehydroalanine (Ser)" evidence="6">
    <location>
        <position position="143"/>
    </location>
</feature>
<comment type="similarity">
    <text evidence="6 7">Belongs to the PAL/histidase family.</text>
</comment>
<dbReference type="Gene3D" id="1.10.275.10">
    <property type="entry name" value="Fumarase/aspartase (N-terminal domain)"/>
    <property type="match status" value="1"/>
</dbReference>
<dbReference type="SUPFAM" id="SSF48557">
    <property type="entry name" value="L-aspartase-like"/>
    <property type="match status" value="1"/>
</dbReference>
<dbReference type="RefSeq" id="WP_257314001.1">
    <property type="nucleotide sequence ID" value="NZ_JANFDG010000005.1"/>
</dbReference>
<dbReference type="Pfam" id="PF00221">
    <property type="entry name" value="Lyase_aromatic"/>
    <property type="match status" value="1"/>
</dbReference>
<evidence type="ECO:0000256" key="8">
    <source>
        <dbReference type="RuleBase" id="RU004479"/>
    </source>
</evidence>